<feature type="non-terminal residue" evidence="1">
    <location>
        <position position="1"/>
    </location>
</feature>
<dbReference type="EMBL" id="BLLF01005747">
    <property type="protein sequence ID" value="GFH31585.1"/>
    <property type="molecule type" value="Genomic_DNA"/>
</dbReference>
<proteinExistence type="predicted"/>
<evidence type="ECO:0000313" key="2">
    <source>
        <dbReference type="Proteomes" id="UP000485058"/>
    </source>
</evidence>
<accession>A0A6A0AG08</accession>
<name>A0A6A0AG08_HAELA</name>
<gene>
    <name evidence="1" type="ORF">HaLaN_30657</name>
</gene>
<feature type="non-terminal residue" evidence="1">
    <location>
        <position position="295"/>
    </location>
</feature>
<sequence>MTRASLAPGSRLVLQDLTLVTDIAVPRASTPQHFLIPINLTGSGATSITFSNVTLQLPSTCATLASYASLLCRGAVTSNLLISRQGVVFRSWTTATVRSSNLKLTCGRPLPSAQQLACKSMVVAEPSELLAALAAAGGQAGGSTTYIHVLRNISLQGYAPDVHGGVVSGPLTNITNTLIISGVPSPATPRPELDWAGGNIGAGESLQLNDVKLLLPSDEVVMWTYVAMGATNTNLVPREQWRLPFPYVFQVAAHTPNQSMHFTAFQAVRAFMWSDVQLVSVEVQPPSGPLLIHDT</sequence>
<protein>
    <submittedName>
        <fullName evidence="1">Uncharacterized protein</fullName>
    </submittedName>
</protein>
<dbReference type="Proteomes" id="UP000485058">
    <property type="component" value="Unassembled WGS sequence"/>
</dbReference>
<evidence type="ECO:0000313" key="1">
    <source>
        <dbReference type="EMBL" id="GFH31585.1"/>
    </source>
</evidence>
<keyword evidence="2" id="KW-1185">Reference proteome</keyword>
<reference evidence="1 2" key="1">
    <citation type="submission" date="2020-02" db="EMBL/GenBank/DDBJ databases">
        <title>Draft genome sequence of Haematococcus lacustris strain NIES-144.</title>
        <authorList>
            <person name="Morimoto D."/>
            <person name="Nakagawa S."/>
            <person name="Yoshida T."/>
            <person name="Sawayama S."/>
        </authorList>
    </citation>
    <scope>NUCLEOTIDE SEQUENCE [LARGE SCALE GENOMIC DNA]</scope>
    <source>
        <strain evidence="1 2">NIES-144</strain>
    </source>
</reference>
<organism evidence="1 2">
    <name type="scientific">Haematococcus lacustris</name>
    <name type="common">Green alga</name>
    <name type="synonym">Haematococcus pluvialis</name>
    <dbReference type="NCBI Taxonomy" id="44745"/>
    <lineage>
        <taxon>Eukaryota</taxon>
        <taxon>Viridiplantae</taxon>
        <taxon>Chlorophyta</taxon>
        <taxon>core chlorophytes</taxon>
        <taxon>Chlorophyceae</taxon>
        <taxon>CS clade</taxon>
        <taxon>Chlamydomonadales</taxon>
        <taxon>Haematococcaceae</taxon>
        <taxon>Haematococcus</taxon>
    </lineage>
</organism>
<comment type="caution">
    <text evidence="1">The sequence shown here is derived from an EMBL/GenBank/DDBJ whole genome shotgun (WGS) entry which is preliminary data.</text>
</comment>
<dbReference type="AlphaFoldDB" id="A0A6A0AG08"/>